<dbReference type="Proteomes" id="UP000509301">
    <property type="component" value="Chromosome"/>
</dbReference>
<keyword evidence="2" id="KW-0547">Nucleotide-binding</keyword>
<keyword evidence="6" id="KW-0413">Isomerase</keyword>
<dbReference type="GO" id="GO:0005524">
    <property type="term" value="F:ATP binding"/>
    <property type="evidence" value="ECO:0007669"/>
    <property type="project" value="UniProtKB-KW"/>
</dbReference>
<dbReference type="InterPro" id="IPR027417">
    <property type="entry name" value="P-loop_NTPase"/>
</dbReference>
<dbReference type="GeneID" id="55640747"/>
<comment type="similarity">
    <text evidence="1">Belongs to the helicase family. RAD25/XPB subfamily.</text>
</comment>
<dbReference type="RefSeq" id="WP_174629242.1">
    <property type="nucleotide sequence ID" value="NZ_CP049074.1"/>
</dbReference>
<sequence>MISRTFSVKGLDKADFDRLVLFSRYLGESEKGKEFELDVERARLNRVNSTTIKETLERLGVKLSEGDLKFIEKELSDFKVSFEIMEDKLIIKPHVYISDIFKKYRIKIPYDTVRKFYITKPYYYYIIKKILEREGLKVEGLALDFQKLDMKMTLRLRDYQIEAISAWKESGFRGVIALPTGAGKTLVGIGGIVEARSPTLIVTFTREQLMQWKESIEKYTEGHPEVGLYYSREKEISPITVTTYQTAIKHMGELSKFQLLIIDEAHHLPADKFRSIALGSIAPYRMALSATPYRSDGKHVELFKLMGGLVYYKSIDELVSKGYLAKFKLVRIKVPLTPQEKVQYDELMRKYRTLSLGKPIQEIVKMANRGDVRAMDALRIYSKIKSLTGLTRNKLLKIKEIVNSEKDKKIIVFTQYVDHAEVIAKAINGKLLTGQMSKNERQRVFSDFKNVKSGVIVLTTVGDEGLDIPDASVGILVAGTSSRRQFVQRLGRLLRNSSGDKVAVLYELVAQGTSEEYQSKMRRSERLDDVFYGLDS</sequence>
<feature type="domain" description="Helicase C-terminal" evidence="11">
    <location>
        <begin position="394"/>
        <end position="536"/>
    </location>
</feature>
<dbReference type="EMBL" id="CP049074">
    <property type="protein sequence ID" value="QKQ99383.1"/>
    <property type="molecule type" value="Genomic_DNA"/>
</dbReference>
<dbReference type="CDD" id="cd17926">
    <property type="entry name" value="DEXHc_RE"/>
    <property type="match status" value="1"/>
</dbReference>
<accession>A0A6N0NR82</accession>
<dbReference type="InterPro" id="IPR050615">
    <property type="entry name" value="ATP-dep_DNA_Helicase"/>
</dbReference>
<keyword evidence="3" id="KW-0378">Hydrolase</keyword>
<dbReference type="InterPro" id="IPR001650">
    <property type="entry name" value="Helicase_C-like"/>
</dbReference>
<comment type="catalytic activity">
    <reaction evidence="7">
        <text>Couples ATP hydrolysis with the unwinding of duplex DNA by translocating in the 3'-5' direction.</text>
        <dbReference type="EC" id="5.6.2.4"/>
    </reaction>
</comment>
<evidence type="ECO:0000256" key="2">
    <source>
        <dbReference type="ARBA" id="ARBA00022741"/>
    </source>
</evidence>
<evidence type="ECO:0000313" key="13">
    <source>
        <dbReference type="Proteomes" id="UP000509301"/>
    </source>
</evidence>
<dbReference type="GO" id="GO:0016787">
    <property type="term" value="F:hydrolase activity"/>
    <property type="evidence" value="ECO:0007669"/>
    <property type="project" value="UniProtKB-KW"/>
</dbReference>
<dbReference type="KEGG" id="mten:GWK48_02330"/>
<dbReference type="PANTHER" id="PTHR11274">
    <property type="entry name" value="RAD25/XP-B DNA REPAIR HELICASE"/>
    <property type="match status" value="1"/>
</dbReference>
<keyword evidence="4 12" id="KW-0347">Helicase</keyword>
<dbReference type="GO" id="GO:0043138">
    <property type="term" value="F:3'-5' DNA helicase activity"/>
    <property type="evidence" value="ECO:0007669"/>
    <property type="project" value="UniProtKB-EC"/>
</dbReference>
<evidence type="ECO:0000256" key="4">
    <source>
        <dbReference type="ARBA" id="ARBA00022806"/>
    </source>
</evidence>
<evidence type="ECO:0000256" key="6">
    <source>
        <dbReference type="ARBA" id="ARBA00023235"/>
    </source>
</evidence>
<dbReference type="Pfam" id="PF04851">
    <property type="entry name" value="ResIII"/>
    <property type="match status" value="1"/>
</dbReference>
<dbReference type="PANTHER" id="PTHR11274:SF0">
    <property type="entry name" value="GENERAL TRANSCRIPTION AND DNA REPAIR FACTOR IIH HELICASE SUBUNIT XPB"/>
    <property type="match status" value="1"/>
</dbReference>
<reference evidence="12 13" key="1">
    <citation type="submission" date="2020-02" db="EMBL/GenBank/DDBJ databases">
        <title>Comparative genome analysis reveals the metabolism and evolution of the thermophilic archaeal genus Metallosphaera.</title>
        <authorList>
            <person name="Jiang C."/>
        </authorList>
    </citation>
    <scope>NUCLEOTIDE SEQUENCE [LARGE SCALE GENOMIC DNA]</scope>
    <source>
        <strain evidence="12 13">Ric-A</strain>
    </source>
</reference>
<dbReference type="OrthoDB" id="11644at2157"/>
<dbReference type="Gene3D" id="3.40.50.300">
    <property type="entry name" value="P-loop containing nucleotide triphosphate hydrolases"/>
    <property type="match status" value="2"/>
</dbReference>
<dbReference type="PROSITE" id="PS51194">
    <property type="entry name" value="HELICASE_CTER"/>
    <property type="match status" value="1"/>
</dbReference>
<dbReference type="Pfam" id="PF16203">
    <property type="entry name" value="ERCC3_RAD25_C"/>
    <property type="match status" value="1"/>
</dbReference>
<keyword evidence="13" id="KW-1185">Reference proteome</keyword>
<dbReference type="AlphaFoldDB" id="A0A6N0NR82"/>
<evidence type="ECO:0000256" key="3">
    <source>
        <dbReference type="ARBA" id="ARBA00022801"/>
    </source>
</evidence>
<name>A0A6N0NR82_9CREN</name>
<evidence type="ECO:0000259" key="11">
    <source>
        <dbReference type="PROSITE" id="PS51194"/>
    </source>
</evidence>
<dbReference type="GO" id="GO:0003677">
    <property type="term" value="F:DNA binding"/>
    <property type="evidence" value="ECO:0007669"/>
    <property type="project" value="InterPro"/>
</dbReference>
<evidence type="ECO:0000256" key="7">
    <source>
        <dbReference type="ARBA" id="ARBA00034617"/>
    </source>
</evidence>
<keyword evidence="5" id="KW-0067">ATP-binding</keyword>
<evidence type="ECO:0000256" key="8">
    <source>
        <dbReference type="ARBA" id="ARBA00034808"/>
    </source>
</evidence>
<dbReference type="SMART" id="SM00490">
    <property type="entry name" value="HELICc"/>
    <property type="match status" value="1"/>
</dbReference>
<evidence type="ECO:0000256" key="1">
    <source>
        <dbReference type="ARBA" id="ARBA00006637"/>
    </source>
</evidence>
<dbReference type="InterPro" id="IPR032438">
    <property type="entry name" value="ERCC3_RAD25_C"/>
</dbReference>
<dbReference type="InterPro" id="IPR006935">
    <property type="entry name" value="Helicase/UvrB_N"/>
</dbReference>
<dbReference type="EC" id="5.6.2.4" evidence="8"/>
<evidence type="ECO:0000313" key="12">
    <source>
        <dbReference type="EMBL" id="QKQ99383.1"/>
    </source>
</evidence>
<evidence type="ECO:0000259" key="10">
    <source>
        <dbReference type="PROSITE" id="PS51192"/>
    </source>
</evidence>
<evidence type="ECO:0000256" key="9">
    <source>
        <dbReference type="ARBA" id="ARBA00048988"/>
    </source>
</evidence>
<proteinExistence type="inferred from homology"/>
<dbReference type="SUPFAM" id="SSF52540">
    <property type="entry name" value="P-loop containing nucleoside triphosphate hydrolases"/>
    <property type="match status" value="1"/>
</dbReference>
<dbReference type="SMART" id="SM00487">
    <property type="entry name" value="DEXDc"/>
    <property type="match status" value="1"/>
</dbReference>
<dbReference type="InterPro" id="IPR014001">
    <property type="entry name" value="Helicase_ATP-bd"/>
</dbReference>
<feature type="domain" description="Helicase ATP-binding" evidence="10">
    <location>
        <begin position="165"/>
        <end position="310"/>
    </location>
</feature>
<comment type="catalytic activity">
    <reaction evidence="9">
        <text>ATP + H2O = ADP + phosphate + H(+)</text>
        <dbReference type="Rhea" id="RHEA:13065"/>
        <dbReference type="ChEBI" id="CHEBI:15377"/>
        <dbReference type="ChEBI" id="CHEBI:15378"/>
        <dbReference type="ChEBI" id="CHEBI:30616"/>
        <dbReference type="ChEBI" id="CHEBI:43474"/>
        <dbReference type="ChEBI" id="CHEBI:456216"/>
        <dbReference type="EC" id="5.6.2.4"/>
    </reaction>
</comment>
<gene>
    <name evidence="12" type="ORF">GWK48_02330</name>
</gene>
<dbReference type="PROSITE" id="PS51192">
    <property type="entry name" value="HELICASE_ATP_BIND_1"/>
    <property type="match status" value="1"/>
</dbReference>
<protein>
    <recommendedName>
        <fullName evidence="8">DNA 3'-5' helicase</fullName>
        <ecNumber evidence="8">5.6.2.4</ecNumber>
    </recommendedName>
</protein>
<organism evidence="12 13">
    <name type="scientific">Metallosphaera tengchongensis</name>
    <dbReference type="NCBI Taxonomy" id="1532350"/>
    <lineage>
        <taxon>Archaea</taxon>
        <taxon>Thermoproteota</taxon>
        <taxon>Thermoprotei</taxon>
        <taxon>Sulfolobales</taxon>
        <taxon>Sulfolobaceae</taxon>
        <taxon>Metallosphaera</taxon>
    </lineage>
</organism>
<evidence type="ECO:0000256" key="5">
    <source>
        <dbReference type="ARBA" id="ARBA00022840"/>
    </source>
</evidence>